<evidence type="ECO:0000256" key="1">
    <source>
        <dbReference type="ARBA" id="ARBA00022786"/>
    </source>
</evidence>
<dbReference type="SUPFAM" id="SSF56204">
    <property type="entry name" value="Hect, E3 ligase catalytic domain"/>
    <property type="match status" value="1"/>
</dbReference>
<dbReference type="Gene3D" id="1.10.510.10">
    <property type="entry name" value="Transferase(Phosphotransferase) domain 1"/>
    <property type="match status" value="1"/>
</dbReference>
<dbReference type="InterPro" id="IPR000569">
    <property type="entry name" value="HECT_dom"/>
</dbReference>
<feature type="region of interest" description="Disordered" evidence="2">
    <location>
        <begin position="815"/>
        <end position="874"/>
    </location>
</feature>
<evidence type="ECO:0000313" key="5">
    <source>
        <dbReference type="Proteomes" id="UP000008743"/>
    </source>
</evidence>
<feature type="compositionally biased region" description="Low complexity" evidence="2">
    <location>
        <begin position="198"/>
        <end position="245"/>
    </location>
</feature>
<dbReference type="InterPro" id="IPR035983">
    <property type="entry name" value="Hect_E3_ubiquitin_ligase"/>
</dbReference>
<feature type="region of interest" description="Disordered" evidence="2">
    <location>
        <begin position="385"/>
        <end position="420"/>
    </location>
</feature>
<protein>
    <recommendedName>
        <fullName evidence="3">Protein kinase domain-containing protein</fullName>
    </recommendedName>
</protein>
<keyword evidence="1" id="KW-0833">Ubl conjugation pathway</keyword>
<sequence>MDSASAPLKSTATPPVVTPQQAKLPGVRNLRSKFESGSGSDAAGAGSGSGSSASASNASTPSSISRPDSPAGGGPSSSASDAPLQRGRVRSASGTVNPVTGLYSSGSLQALLAQDAAAANSEANPSAQPSAASPSKPPLPVAPVSSPSMLGRSQSGRIGSPAAPGLARPAMPSSPKPTPQFGSKPSTLARTGSSTAVPTIPSATGTSSTSSPSSAVASSEGSSAPRPAAAASPSHAPAAVVAAPQEKPEAKPLAPTSDSTHATFVSRINQNNALYSDAEREIMAALDMFDTKPTPPAASPTPIVPAVATLASSAAMEVAPISAPESVATAPTVSEPVAVSVVAETPVADSQASAKPAAVEDIATTAALGDILASVEMFLATHTPPATAAASPATTTTTTAPQPASSVSTAPPPATVSPTPQSQMAVAVKIAALEPAVAVMSPPAQTATRTEVTTTQSGISSVAVATATLRAAATPAAPIPNSVPAALPKAVAGSSTLARQPSKIVRALTPAALRSELLHVATCQSQQAAHQAFAALGTKSVDQEFSAVQPLFPSSSLYTATLQQNKQPALLHRIAIGLLSPSQGSLLAEDLARYRSFHHYALAPISDAFFDQANNDLILVSTPVFAETLEAWLSAPANRTDMLQLKSIVYQLLQGLSSLHERSTSFGCFTAAHVRLGTQKDPSGSIPALLAARMPVLWGIALGDQLGSLRTCQAQHFVVPPEVEKFERLSGDPWYATAYAADAWCLGALLHVAVFQTTPVFDGDSQLPTLPRQKGGDPQLRSLIRALLHKDVWKRLSCRAALVHGYFVDDESLGTDLEEEKPSSSSSSGSSSSHVSGGNGGNGTLANPLLNKAKTATGPAGSAPSSPIKAKGTLARSNSSLSRNVLPSAMAAAQHHLAIGDQGSSAGLWMERLYVRSFAEKGVSRTTLVVDVKYQESIPHFPQSTHWSPSERLIRTTLTCFASLFEADLAKKLVFRVDRKLLLSSEEFYPILFGLIMQCATAQSVSRSAHQSTISSTDSSHRSLRLFEWASTVADQDVTLLPVPTGLEIRFGTPAGATPDALIETHEAFGRLLIKCVLDGCRVTLPLSSAVFKFLLNAPAATRDIASYTGKLTLDDMTTSGLGEEARELVQALIDSRRPELEALRRGFAISNVFHHLTSLSSFELQSLCCGVSDSVEDLRAWLSNHLDFVGFEASSHSPAWLKHTVLHRMDGRSIRRLLYLCTGQCGIYLLRLAKQPVEGELPAIESGTLETRIVVSPAPAGLSYPRLLFKLQRIELGLFDTKDQLGKEFVEALRVAHQS</sequence>
<keyword evidence="5" id="KW-1185">Reference proteome</keyword>
<feature type="compositionally biased region" description="Low complexity" evidence="2">
    <location>
        <begin position="36"/>
        <end position="83"/>
    </location>
</feature>
<dbReference type="PRINTS" id="PR01217">
    <property type="entry name" value="PRICHEXTENSN"/>
</dbReference>
<gene>
    <name evidence="4" type="ORF">CAOG_003868</name>
</gene>
<feature type="compositionally biased region" description="Polar residues" evidence="2">
    <location>
        <begin position="180"/>
        <end position="197"/>
    </location>
</feature>
<feature type="domain" description="Protein kinase" evidence="3">
    <location>
        <begin position="530"/>
        <end position="807"/>
    </location>
</feature>
<feature type="compositionally biased region" description="Polar residues" evidence="2">
    <location>
        <begin position="8"/>
        <end position="21"/>
    </location>
</feature>
<dbReference type="EMBL" id="KE346364">
    <property type="protein sequence ID" value="KJE93003.1"/>
    <property type="molecule type" value="Genomic_DNA"/>
</dbReference>
<name>A0A0D2WQ52_CAPO3</name>
<feature type="compositionally biased region" description="Low complexity" evidence="2">
    <location>
        <begin position="823"/>
        <end position="836"/>
    </location>
</feature>
<dbReference type="GO" id="GO:0005524">
    <property type="term" value="F:ATP binding"/>
    <property type="evidence" value="ECO:0007669"/>
    <property type="project" value="InterPro"/>
</dbReference>
<dbReference type="SUPFAM" id="SSF56112">
    <property type="entry name" value="Protein kinase-like (PK-like)"/>
    <property type="match status" value="1"/>
</dbReference>
<dbReference type="InterPro" id="IPR000719">
    <property type="entry name" value="Prot_kinase_dom"/>
</dbReference>
<dbReference type="STRING" id="595528.A0A0D2WQ52"/>
<evidence type="ECO:0000313" key="4">
    <source>
        <dbReference type="EMBL" id="KJE93003.1"/>
    </source>
</evidence>
<dbReference type="InParanoid" id="A0A0D2WQ52"/>
<dbReference type="Pfam" id="PF00632">
    <property type="entry name" value="HECT"/>
    <property type="match status" value="1"/>
</dbReference>
<dbReference type="SMART" id="SM00220">
    <property type="entry name" value="S_TKc"/>
    <property type="match status" value="1"/>
</dbReference>
<reference evidence="5" key="1">
    <citation type="submission" date="2011-02" db="EMBL/GenBank/DDBJ databases">
        <title>The Genome Sequence of Capsaspora owczarzaki ATCC 30864.</title>
        <authorList>
            <person name="Russ C."/>
            <person name="Cuomo C."/>
            <person name="Burger G."/>
            <person name="Gray M.W."/>
            <person name="Holland P.W.H."/>
            <person name="King N."/>
            <person name="Lang F.B.F."/>
            <person name="Roger A.J."/>
            <person name="Ruiz-Trillo I."/>
            <person name="Young S.K."/>
            <person name="Zeng Q."/>
            <person name="Gargeya S."/>
            <person name="Alvarado L."/>
            <person name="Berlin A."/>
            <person name="Chapman S.B."/>
            <person name="Chen Z."/>
            <person name="Freedman E."/>
            <person name="Gellesch M."/>
            <person name="Goldberg J."/>
            <person name="Griggs A."/>
            <person name="Gujja S."/>
            <person name="Heilman E."/>
            <person name="Heiman D."/>
            <person name="Howarth C."/>
            <person name="Mehta T."/>
            <person name="Neiman D."/>
            <person name="Pearson M."/>
            <person name="Roberts A."/>
            <person name="Saif S."/>
            <person name="Shea T."/>
            <person name="Shenoy N."/>
            <person name="Sisk P."/>
            <person name="Stolte C."/>
            <person name="Sykes S."/>
            <person name="White J."/>
            <person name="Yandava C."/>
            <person name="Haas B."/>
            <person name="Nusbaum C."/>
            <person name="Birren B."/>
        </authorList>
    </citation>
    <scope>NUCLEOTIDE SEQUENCE</scope>
    <source>
        <strain evidence="5">ATCC 30864</strain>
    </source>
</reference>
<dbReference type="GO" id="GO:0004672">
    <property type="term" value="F:protein kinase activity"/>
    <property type="evidence" value="ECO:0007669"/>
    <property type="project" value="InterPro"/>
</dbReference>
<feature type="region of interest" description="Disordered" evidence="2">
    <location>
        <begin position="114"/>
        <end position="260"/>
    </location>
</feature>
<feature type="region of interest" description="Disordered" evidence="2">
    <location>
        <begin position="1"/>
        <end position="102"/>
    </location>
</feature>
<dbReference type="GO" id="GO:0004842">
    <property type="term" value="F:ubiquitin-protein transferase activity"/>
    <property type="evidence" value="ECO:0007669"/>
    <property type="project" value="InterPro"/>
</dbReference>
<dbReference type="RefSeq" id="XP_004363596.2">
    <property type="nucleotide sequence ID" value="XM_004363539.2"/>
</dbReference>
<dbReference type="InterPro" id="IPR011009">
    <property type="entry name" value="Kinase-like_dom_sf"/>
</dbReference>
<accession>A0A0D2WQ52</accession>
<feature type="compositionally biased region" description="Low complexity" evidence="2">
    <location>
        <begin position="385"/>
        <end position="409"/>
    </location>
</feature>
<dbReference type="PROSITE" id="PS50011">
    <property type="entry name" value="PROTEIN_KINASE_DOM"/>
    <property type="match status" value="1"/>
</dbReference>
<proteinExistence type="predicted"/>
<evidence type="ECO:0000259" key="3">
    <source>
        <dbReference type="PROSITE" id="PS50011"/>
    </source>
</evidence>
<feature type="compositionally biased region" description="Low complexity" evidence="2">
    <location>
        <begin position="114"/>
        <end position="134"/>
    </location>
</feature>
<evidence type="ECO:0000256" key="2">
    <source>
        <dbReference type="SAM" id="MobiDB-lite"/>
    </source>
</evidence>
<dbReference type="Proteomes" id="UP000008743">
    <property type="component" value="Unassembled WGS sequence"/>
</dbReference>
<organism evidence="4 5">
    <name type="scientific">Capsaspora owczarzaki (strain ATCC 30864)</name>
    <dbReference type="NCBI Taxonomy" id="595528"/>
    <lineage>
        <taxon>Eukaryota</taxon>
        <taxon>Filasterea</taxon>
        <taxon>Capsaspora</taxon>
    </lineage>
</organism>